<dbReference type="UniPathway" id="UPA00034">
    <property type="reaction ID" value="UER00025"/>
</dbReference>
<proteinExistence type="inferred from homology"/>
<evidence type="ECO:0000256" key="6">
    <source>
        <dbReference type="ARBA" id="ARBA00023154"/>
    </source>
</evidence>
<dbReference type="EMBL" id="AMRV01000004">
    <property type="protein sequence ID" value="EMD82962.1"/>
    <property type="molecule type" value="Genomic_DNA"/>
</dbReference>
<evidence type="ECO:0000256" key="3">
    <source>
        <dbReference type="ARBA" id="ARBA00013080"/>
    </source>
</evidence>
<dbReference type="PANTHER" id="PTHR31689">
    <property type="entry name" value="DIAMINOPIMELATE EPIMERASE, CHLOROPLASTIC"/>
    <property type="match status" value="1"/>
</dbReference>
<feature type="binding site" evidence="9">
    <location>
        <position position="186"/>
    </location>
    <ligand>
        <name>substrate</name>
    </ligand>
</feature>
<comment type="subcellular location">
    <subcellularLocation>
        <location evidence="9">Cytoplasm</location>
    </subcellularLocation>
</comment>
<dbReference type="EC" id="5.1.1.7" evidence="3 9"/>
<dbReference type="GO" id="GO:0009089">
    <property type="term" value="P:lysine biosynthetic process via diaminopimelate"/>
    <property type="evidence" value="ECO:0007669"/>
    <property type="project" value="UniProtKB-UniRule"/>
</dbReference>
<dbReference type="PANTHER" id="PTHR31689:SF0">
    <property type="entry name" value="DIAMINOPIMELATE EPIMERASE"/>
    <property type="match status" value="1"/>
</dbReference>
<evidence type="ECO:0000256" key="8">
    <source>
        <dbReference type="ARBA" id="ARBA00051712"/>
    </source>
</evidence>
<evidence type="ECO:0000313" key="12">
    <source>
        <dbReference type="Proteomes" id="UP000011717"/>
    </source>
</evidence>
<dbReference type="OrthoDB" id="9805408at2"/>
<protein>
    <recommendedName>
        <fullName evidence="3 9">Diaminopimelate epimerase</fullName>
        <shortName evidence="9">DAP epimerase</shortName>
        <ecNumber evidence="3 9">5.1.1.7</ecNumber>
    </recommendedName>
    <alternativeName>
        <fullName evidence="9">PLP-independent amino acid racemase</fullName>
    </alternativeName>
</protein>
<keyword evidence="6 9" id="KW-0457">Lysine biosynthesis</keyword>
<reference evidence="11 12" key="1">
    <citation type="journal article" date="2013" name="Genome Announc.">
        <title>Draft Genome Sequence of Strain JLT2015T, Belonging to the Family Sphingomonadaceae of the Alphaproteobacteria.</title>
        <authorList>
            <person name="Tang K."/>
            <person name="Liu K."/>
            <person name="Li S."/>
            <person name="Jiao N."/>
        </authorList>
    </citation>
    <scope>NUCLEOTIDE SEQUENCE [LARGE SCALE GENOMIC DNA]</scope>
    <source>
        <strain evidence="11 12">JLT2015</strain>
    </source>
</reference>
<comment type="catalytic activity">
    <reaction evidence="8 9">
        <text>(2S,6S)-2,6-diaminopimelate = meso-2,6-diaminopimelate</text>
        <dbReference type="Rhea" id="RHEA:15393"/>
        <dbReference type="ChEBI" id="CHEBI:57609"/>
        <dbReference type="ChEBI" id="CHEBI:57791"/>
        <dbReference type="EC" id="5.1.1.7"/>
    </reaction>
</comment>
<comment type="pathway">
    <text evidence="1 9">Amino-acid biosynthesis; L-lysine biosynthesis via DAP pathway; DL-2,6-diaminopimelate from LL-2,6-diaminopimelate: step 1/1.</text>
</comment>
<dbReference type="GO" id="GO:0005829">
    <property type="term" value="C:cytosol"/>
    <property type="evidence" value="ECO:0007669"/>
    <property type="project" value="TreeGrafter"/>
</dbReference>
<sequence>MARPFTKMHGLGNDFVVFDARQDALALSAAQIRAICNRRTGIGCDQLFIMEPSADADVFMRIYNADGGEVSACGNGARCIARLVAETQETGAVSIETLAGVIEGTVDGPGAAIDMGVPKLGWEDIPLAYGMDTLEMPVGWEELDAPSAVNMGNPHVVFFVPDVEAVPLERLGPQIETDPLFPERVNVGVAQITARGEIRLRVWERGAGLTQACGTGACAAAVAAMRRRLTERKVTVRLPGGPLSIEWRSDDHVMMTGPAEISFTGAIAL</sequence>
<keyword evidence="5 9" id="KW-0028">Amino-acid biosynthesis</keyword>
<dbReference type="Proteomes" id="UP000011717">
    <property type="component" value="Unassembled WGS sequence"/>
</dbReference>
<dbReference type="PROSITE" id="PS01326">
    <property type="entry name" value="DAP_EPIMERASE"/>
    <property type="match status" value="1"/>
</dbReference>
<comment type="subunit">
    <text evidence="9">Homodimer.</text>
</comment>
<feature type="binding site" evidence="9">
    <location>
        <begin position="204"/>
        <end position="205"/>
    </location>
    <ligand>
        <name>substrate</name>
    </ligand>
</feature>
<evidence type="ECO:0000256" key="7">
    <source>
        <dbReference type="ARBA" id="ARBA00023235"/>
    </source>
</evidence>
<dbReference type="InterPro" id="IPR018510">
    <property type="entry name" value="DAP_epimerase_AS"/>
</dbReference>
<feature type="active site" description="Proton acceptor" evidence="9">
    <location>
        <position position="213"/>
    </location>
</feature>
<feature type="active site" evidence="10">
    <location>
        <position position="73"/>
    </location>
</feature>
<name>M2U4K3_9SPHN</name>
<dbReference type="NCBIfam" id="TIGR00652">
    <property type="entry name" value="DapF"/>
    <property type="match status" value="1"/>
</dbReference>
<comment type="similarity">
    <text evidence="2 9">Belongs to the diaminopimelate epimerase family.</text>
</comment>
<feature type="binding site" evidence="9">
    <location>
        <position position="153"/>
    </location>
    <ligand>
        <name>substrate</name>
    </ligand>
</feature>
<feature type="binding site" evidence="9">
    <location>
        <position position="13"/>
    </location>
    <ligand>
        <name>substrate</name>
    </ligand>
</feature>
<evidence type="ECO:0000256" key="4">
    <source>
        <dbReference type="ARBA" id="ARBA00022490"/>
    </source>
</evidence>
<dbReference type="PATRIC" id="fig|1234595.3.peg.1560"/>
<evidence type="ECO:0000256" key="5">
    <source>
        <dbReference type="ARBA" id="ARBA00022605"/>
    </source>
</evidence>
<comment type="caution">
    <text evidence="11">The sequence shown here is derived from an EMBL/GenBank/DDBJ whole genome shotgun (WGS) entry which is preliminary data.</text>
</comment>
<comment type="function">
    <text evidence="9">Catalyzes the stereoinversion of LL-2,6-diaminopimelate (L,L-DAP) to meso-diaminopimelate (meso-DAP), a precursor of L-lysine and an essential component of the bacterial peptidoglycan.</text>
</comment>
<feature type="binding site" evidence="9">
    <location>
        <begin position="214"/>
        <end position="215"/>
    </location>
    <ligand>
        <name>substrate</name>
    </ligand>
</feature>
<feature type="binding site" evidence="9">
    <location>
        <begin position="74"/>
        <end position="75"/>
    </location>
    <ligand>
        <name>substrate</name>
    </ligand>
</feature>
<keyword evidence="7 9" id="KW-0413">Isomerase</keyword>
<keyword evidence="12" id="KW-1185">Reference proteome</keyword>
<evidence type="ECO:0000256" key="2">
    <source>
        <dbReference type="ARBA" id="ARBA00010219"/>
    </source>
</evidence>
<feature type="site" description="Could be important to modulate the pK values of the two catalytic cysteine residues" evidence="9">
    <location>
        <position position="204"/>
    </location>
</feature>
<accession>M2U4K3</accession>
<dbReference type="RefSeq" id="WP_008601605.1">
    <property type="nucleotide sequence ID" value="NZ_AMRV01000004.1"/>
</dbReference>
<feature type="site" description="Could be important to modulate the pK values of the two catalytic cysteine residues" evidence="9">
    <location>
        <position position="155"/>
    </location>
</feature>
<dbReference type="GO" id="GO:0008837">
    <property type="term" value="F:diaminopimelate epimerase activity"/>
    <property type="evidence" value="ECO:0007669"/>
    <property type="project" value="UniProtKB-UniRule"/>
</dbReference>
<feature type="binding site" evidence="9">
    <location>
        <position position="46"/>
    </location>
    <ligand>
        <name>substrate</name>
    </ligand>
</feature>
<dbReference type="HAMAP" id="MF_00197">
    <property type="entry name" value="DAP_epimerase"/>
    <property type="match status" value="1"/>
</dbReference>
<keyword evidence="4 9" id="KW-0963">Cytoplasm</keyword>
<dbReference type="Gene3D" id="3.10.310.10">
    <property type="entry name" value="Diaminopimelate Epimerase, Chain A, domain 1"/>
    <property type="match status" value="2"/>
</dbReference>
<dbReference type="FunFam" id="3.10.310.10:FF:000004">
    <property type="entry name" value="Diaminopimelate epimerase"/>
    <property type="match status" value="1"/>
</dbReference>
<dbReference type="SUPFAM" id="SSF54506">
    <property type="entry name" value="Diaminopimelate epimerase-like"/>
    <property type="match status" value="2"/>
</dbReference>
<evidence type="ECO:0000256" key="9">
    <source>
        <dbReference type="HAMAP-Rule" id="MF_00197"/>
    </source>
</evidence>
<gene>
    <name evidence="9" type="primary">dapF</name>
    <name evidence="11" type="ORF">C725_1560</name>
</gene>
<evidence type="ECO:0000256" key="10">
    <source>
        <dbReference type="PROSITE-ProRule" id="PRU10125"/>
    </source>
</evidence>
<dbReference type="AlphaFoldDB" id="M2U4K3"/>
<dbReference type="InterPro" id="IPR001653">
    <property type="entry name" value="DAP_epimerase_DapF"/>
</dbReference>
<evidence type="ECO:0000256" key="1">
    <source>
        <dbReference type="ARBA" id="ARBA00005196"/>
    </source>
</evidence>
<feature type="active site" description="Proton donor" evidence="9">
    <location>
        <position position="73"/>
    </location>
</feature>
<dbReference type="Pfam" id="PF01678">
    <property type="entry name" value="DAP_epimerase"/>
    <property type="match status" value="2"/>
</dbReference>
<evidence type="ECO:0000313" key="11">
    <source>
        <dbReference type="EMBL" id="EMD82962.1"/>
    </source>
</evidence>
<feature type="binding site" evidence="9">
    <location>
        <position position="64"/>
    </location>
    <ligand>
        <name>substrate</name>
    </ligand>
</feature>
<organism evidence="11 12">
    <name type="scientific">Pacificimonas flava</name>
    <dbReference type="NCBI Taxonomy" id="1234595"/>
    <lineage>
        <taxon>Bacteria</taxon>
        <taxon>Pseudomonadati</taxon>
        <taxon>Pseudomonadota</taxon>
        <taxon>Alphaproteobacteria</taxon>
        <taxon>Sphingomonadales</taxon>
        <taxon>Sphingosinicellaceae</taxon>
        <taxon>Pacificimonas</taxon>
    </lineage>
</organism>